<feature type="compositionally biased region" description="Polar residues" evidence="1">
    <location>
        <begin position="117"/>
        <end position="128"/>
    </location>
</feature>
<dbReference type="PANTHER" id="PTHR15288:SF0">
    <property type="entry name" value="UDENN DOMAIN-CONTAINING PROTEIN"/>
    <property type="match status" value="1"/>
</dbReference>
<dbReference type="InterPro" id="IPR005112">
    <property type="entry name" value="dDENN_dom"/>
</dbReference>
<dbReference type="EMBL" id="JAIWYP010000001">
    <property type="protein sequence ID" value="KAH3884515.1"/>
    <property type="molecule type" value="Genomic_DNA"/>
</dbReference>
<organism evidence="3 4">
    <name type="scientific">Dreissena polymorpha</name>
    <name type="common">Zebra mussel</name>
    <name type="synonym">Mytilus polymorpha</name>
    <dbReference type="NCBI Taxonomy" id="45954"/>
    <lineage>
        <taxon>Eukaryota</taxon>
        <taxon>Metazoa</taxon>
        <taxon>Spiralia</taxon>
        <taxon>Lophotrochozoa</taxon>
        <taxon>Mollusca</taxon>
        <taxon>Bivalvia</taxon>
        <taxon>Autobranchia</taxon>
        <taxon>Heteroconchia</taxon>
        <taxon>Euheterodonta</taxon>
        <taxon>Imparidentia</taxon>
        <taxon>Neoheterodontei</taxon>
        <taxon>Myida</taxon>
        <taxon>Dreissenoidea</taxon>
        <taxon>Dreissenidae</taxon>
        <taxon>Dreissena</taxon>
    </lineage>
</organism>
<evidence type="ECO:0000256" key="1">
    <source>
        <dbReference type="SAM" id="MobiDB-lite"/>
    </source>
</evidence>
<dbReference type="InterPro" id="IPR001194">
    <property type="entry name" value="cDENN_dom"/>
</dbReference>
<dbReference type="Pfam" id="PF03455">
    <property type="entry name" value="dDENN"/>
    <property type="match status" value="1"/>
</dbReference>
<evidence type="ECO:0000313" key="3">
    <source>
        <dbReference type="EMBL" id="KAH3884515.1"/>
    </source>
</evidence>
<protein>
    <recommendedName>
        <fullName evidence="2">UDENN domain-containing protein</fullName>
    </recommendedName>
</protein>
<sequence>EVVYMDPEALHLNDKSQPGYDIYLDPEGYAVPNRLVKRKTSSGSDDIDVSRPIGDRFKSKIRKFKNLFSEQDKPSKSPPPIKSQGSQRRRIELIRKKVNQAFEVLQSSLRPKEADDTIQTQTETQSNDSDSRVDEKEIRKRVEYSRSVRYKTQKNFVESRRLAKKVYPQMFEHAIIVSLNYNETKQKYEPYIVYKFPEIKDSNVSVPLFCFPDAANFKPSSSSMTKSQSYNFVLTNFDGGRVYGYCRRFVPPKSAERIPEVICIMSPVDAFTMYNELLMHIEEKRAISLHSAQELIAATFGRPLPQPGQTETIRTLDVEGEMETLFLTRDADNRFDNANVDCLLTHLGVDKLLKVFASILLERSVLFCAKHLSALSSTIHAIVSLLYPFSWQHTFIPLLPSDMIEVICSPTPFIIGITSSLINKAQELPLEENVLIFDIDKKEFRQSLGDEGTLLPKKIEKALKSSLNMCRVDAEAKSSPNLMISEAFLRFFVEAVGHYGQFIVTQSDGTKSFQKDNFVKGAQTSGLQQLLEWFVETQMFEVFLTRQLESKHWGNTIEVFQTRIQEHMAANQAVKRRLVKKS</sequence>
<dbReference type="SMART" id="SM00801">
    <property type="entry name" value="dDENN"/>
    <property type="match status" value="1"/>
</dbReference>
<evidence type="ECO:0000259" key="2">
    <source>
        <dbReference type="PROSITE" id="PS50211"/>
    </source>
</evidence>
<dbReference type="PANTHER" id="PTHR15288">
    <property type="entry name" value="DENN DOMAIN-CONTAINING PROTEIN 2"/>
    <property type="match status" value="1"/>
</dbReference>
<proteinExistence type="predicted"/>
<reference evidence="3" key="2">
    <citation type="submission" date="2020-11" db="EMBL/GenBank/DDBJ databases">
        <authorList>
            <person name="McCartney M.A."/>
            <person name="Auch B."/>
            <person name="Kono T."/>
            <person name="Mallez S."/>
            <person name="Becker A."/>
            <person name="Gohl D.M."/>
            <person name="Silverstein K.A.T."/>
            <person name="Koren S."/>
            <person name="Bechman K.B."/>
            <person name="Herman A."/>
            <person name="Abrahante J.E."/>
            <person name="Garbe J."/>
        </authorList>
    </citation>
    <scope>NUCLEOTIDE SEQUENCE</scope>
    <source>
        <strain evidence="3">Duluth1</strain>
        <tissue evidence="3">Whole animal</tissue>
    </source>
</reference>
<gene>
    <name evidence="3" type="ORF">DPMN_008496</name>
</gene>
<dbReference type="InterPro" id="IPR037516">
    <property type="entry name" value="Tripartite_DENN"/>
</dbReference>
<accession>A0A9D4MYH5</accession>
<dbReference type="AlphaFoldDB" id="A0A9D4MYH5"/>
<name>A0A9D4MYH5_DREPO</name>
<dbReference type="Proteomes" id="UP000828390">
    <property type="component" value="Unassembled WGS sequence"/>
</dbReference>
<feature type="region of interest" description="Disordered" evidence="1">
    <location>
        <begin position="105"/>
        <end position="137"/>
    </location>
</feature>
<dbReference type="InterPro" id="IPR005113">
    <property type="entry name" value="uDENN_dom"/>
</dbReference>
<dbReference type="InterPro" id="IPR051942">
    <property type="entry name" value="DENN_domain_containing_2"/>
</dbReference>
<dbReference type="Gene3D" id="3.30.450.200">
    <property type="match status" value="1"/>
</dbReference>
<comment type="caution">
    <text evidence="3">The sequence shown here is derived from an EMBL/GenBank/DDBJ whole genome shotgun (WGS) entry which is preliminary data.</text>
</comment>
<dbReference type="SMART" id="SM00800">
    <property type="entry name" value="uDENN"/>
    <property type="match status" value="1"/>
</dbReference>
<evidence type="ECO:0000313" key="4">
    <source>
        <dbReference type="Proteomes" id="UP000828390"/>
    </source>
</evidence>
<dbReference type="Gene3D" id="3.40.50.11500">
    <property type="match status" value="1"/>
</dbReference>
<feature type="domain" description="UDENN" evidence="2">
    <location>
        <begin position="173"/>
        <end position="554"/>
    </location>
</feature>
<dbReference type="SMART" id="SM00799">
    <property type="entry name" value="DENN"/>
    <property type="match status" value="1"/>
</dbReference>
<feature type="region of interest" description="Disordered" evidence="1">
    <location>
        <begin position="67"/>
        <end position="88"/>
    </location>
</feature>
<reference evidence="3" key="1">
    <citation type="journal article" date="2019" name="bioRxiv">
        <title>The Genome of the Zebra Mussel, Dreissena polymorpha: A Resource for Invasive Species Research.</title>
        <authorList>
            <person name="McCartney M.A."/>
            <person name="Auch B."/>
            <person name="Kono T."/>
            <person name="Mallez S."/>
            <person name="Zhang Y."/>
            <person name="Obille A."/>
            <person name="Becker A."/>
            <person name="Abrahante J.E."/>
            <person name="Garbe J."/>
            <person name="Badalamenti J.P."/>
            <person name="Herman A."/>
            <person name="Mangelson H."/>
            <person name="Liachko I."/>
            <person name="Sullivan S."/>
            <person name="Sone E.D."/>
            <person name="Koren S."/>
            <person name="Silverstein K.A.T."/>
            <person name="Beckman K.B."/>
            <person name="Gohl D.M."/>
        </authorList>
    </citation>
    <scope>NUCLEOTIDE SEQUENCE</scope>
    <source>
        <strain evidence="3">Duluth1</strain>
        <tissue evidence="3">Whole animal</tissue>
    </source>
</reference>
<dbReference type="PROSITE" id="PS50211">
    <property type="entry name" value="DENN"/>
    <property type="match status" value="1"/>
</dbReference>
<keyword evidence="4" id="KW-1185">Reference proteome</keyword>
<feature type="non-terminal residue" evidence="3">
    <location>
        <position position="582"/>
    </location>
</feature>
<dbReference type="InterPro" id="IPR043153">
    <property type="entry name" value="DENN_C"/>
</dbReference>
<dbReference type="FunFam" id="3.40.50.11500:FF:000004">
    <property type="entry name" value="DENN domain-containing protein 2C isoform X1"/>
    <property type="match status" value="1"/>
</dbReference>
<dbReference type="Pfam" id="PF02141">
    <property type="entry name" value="DENN"/>
    <property type="match status" value="1"/>
</dbReference>
<dbReference type="Pfam" id="PF03456">
    <property type="entry name" value="uDENN"/>
    <property type="match status" value="1"/>
</dbReference>